<evidence type="ECO:0000313" key="1">
    <source>
        <dbReference type="EMBL" id="JAH69304.1"/>
    </source>
</evidence>
<reference evidence="1" key="2">
    <citation type="journal article" date="2015" name="Fish Shellfish Immunol.">
        <title>Early steps in the European eel (Anguilla anguilla)-Vibrio vulnificus interaction in the gills: Role of the RtxA13 toxin.</title>
        <authorList>
            <person name="Callol A."/>
            <person name="Pajuelo D."/>
            <person name="Ebbesson L."/>
            <person name="Teles M."/>
            <person name="MacKenzie S."/>
            <person name="Amaro C."/>
        </authorList>
    </citation>
    <scope>NUCLEOTIDE SEQUENCE</scope>
</reference>
<accession>A0A0E9UTX9</accession>
<dbReference type="AlphaFoldDB" id="A0A0E9UTX9"/>
<organism evidence="1">
    <name type="scientific">Anguilla anguilla</name>
    <name type="common">European freshwater eel</name>
    <name type="synonym">Muraena anguilla</name>
    <dbReference type="NCBI Taxonomy" id="7936"/>
    <lineage>
        <taxon>Eukaryota</taxon>
        <taxon>Metazoa</taxon>
        <taxon>Chordata</taxon>
        <taxon>Craniata</taxon>
        <taxon>Vertebrata</taxon>
        <taxon>Euteleostomi</taxon>
        <taxon>Actinopterygii</taxon>
        <taxon>Neopterygii</taxon>
        <taxon>Teleostei</taxon>
        <taxon>Anguilliformes</taxon>
        <taxon>Anguillidae</taxon>
        <taxon>Anguilla</taxon>
    </lineage>
</organism>
<dbReference type="EMBL" id="GBXM01039273">
    <property type="protein sequence ID" value="JAH69304.1"/>
    <property type="molecule type" value="Transcribed_RNA"/>
</dbReference>
<protein>
    <submittedName>
        <fullName evidence="1">Uncharacterized protein</fullName>
    </submittedName>
</protein>
<dbReference type="EMBL" id="GBXM01043614">
    <property type="protein sequence ID" value="JAH64963.1"/>
    <property type="molecule type" value="Transcribed_RNA"/>
</dbReference>
<name>A0A0E9UTX9_ANGAN</name>
<reference evidence="1" key="1">
    <citation type="submission" date="2014-11" db="EMBL/GenBank/DDBJ databases">
        <authorList>
            <person name="Amaro Gonzalez C."/>
        </authorList>
    </citation>
    <scope>NUCLEOTIDE SEQUENCE</scope>
</reference>
<proteinExistence type="predicted"/>
<sequence length="41" mass="4753">MYGYYGAEMTYGYTKSRRCRTLHDCQTPCTAVLISDAIKER</sequence>